<feature type="transmembrane region" description="Helical" evidence="2">
    <location>
        <begin position="70"/>
        <end position="98"/>
    </location>
</feature>
<dbReference type="EMBL" id="VFOL01000001">
    <property type="protein sequence ID" value="TQL37518.1"/>
    <property type="molecule type" value="Genomic_DNA"/>
</dbReference>
<proteinExistence type="predicted"/>
<accession>A0A542XNS8</accession>
<reference evidence="3 6" key="2">
    <citation type="submission" date="2021-03" db="EMBL/GenBank/DDBJ databases">
        <title>Whole genome shotgun sequence of Salinispora arenicola NBRC 105043.</title>
        <authorList>
            <person name="Komaki H."/>
            <person name="Tamura T."/>
        </authorList>
    </citation>
    <scope>NUCLEOTIDE SEQUENCE [LARGE SCALE GENOMIC DNA]</scope>
    <source>
        <strain evidence="3 6">NBRC 105043</strain>
    </source>
</reference>
<evidence type="ECO:0000313" key="3">
    <source>
        <dbReference type="EMBL" id="GIM86916.1"/>
    </source>
</evidence>
<dbReference type="Proteomes" id="UP000677457">
    <property type="component" value="Unassembled WGS sequence"/>
</dbReference>
<evidence type="ECO:0000256" key="1">
    <source>
        <dbReference type="SAM" id="MobiDB-lite"/>
    </source>
</evidence>
<comment type="caution">
    <text evidence="4">The sequence shown here is derived from an EMBL/GenBank/DDBJ whole genome shotgun (WGS) entry which is preliminary data.</text>
</comment>
<protein>
    <recommendedName>
        <fullName evidence="7">DUF4878 domain-containing protein</fullName>
    </recommendedName>
</protein>
<organism evidence="4 5">
    <name type="scientific">Salinispora arenicola</name>
    <dbReference type="NCBI Taxonomy" id="168697"/>
    <lineage>
        <taxon>Bacteria</taxon>
        <taxon>Bacillati</taxon>
        <taxon>Actinomycetota</taxon>
        <taxon>Actinomycetes</taxon>
        <taxon>Micromonosporales</taxon>
        <taxon>Micromonosporaceae</taxon>
        <taxon>Salinispora</taxon>
    </lineage>
</organism>
<name>A0A542XNS8_SALAC</name>
<evidence type="ECO:0000313" key="4">
    <source>
        <dbReference type="EMBL" id="TQL37518.1"/>
    </source>
</evidence>
<reference evidence="4 5" key="1">
    <citation type="submission" date="2019-06" db="EMBL/GenBank/DDBJ databases">
        <title>Sequencing the genomes of 1000 actinobacteria strains.</title>
        <authorList>
            <person name="Klenk H.-P."/>
        </authorList>
    </citation>
    <scope>NUCLEOTIDE SEQUENCE [LARGE SCALE GENOMIC DNA]</scope>
    <source>
        <strain evidence="4 5">DSM 44819</strain>
    </source>
</reference>
<dbReference type="EMBL" id="BOQM01000029">
    <property type="protein sequence ID" value="GIM86916.1"/>
    <property type="molecule type" value="Genomic_DNA"/>
</dbReference>
<dbReference type="AlphaFoldDB" id="A0A542XNS8"/>
<evidence type="ECO:0000256" key="2">
    <source>
        <dbReference type="SAM" id="Phobius"/>
    </source>
</evidence>
<keyword evidence="2" id="KW-0472">Membrane</keyword>
<feature type="region of interest" description="Disordered" evidence="1">
    <location>
        <begin position="1"/>
        <end position="60"/>
    </location>
</feature>
<evidence type="ECO:0008006" key="7">
    <source>
        <dbReference type="Google" id="ProtNLM"/>
    </source>
</evidence>
<keyword evidence="2" id="KW-0812">Transmembrane</keyword>
<dbReference type="Proteomes" id="UP000315983">
    <property type="component" value="Unassembled WGS sequence"/>
</dbReference>
<feature type="compositionally biased region" description="Pro residues" evidence="1">
    <location>
        <begin position="49"/>
        <end position="60"/>
    </location>
</feature>
<sequence>MNHTHYIDPMTASGPAAPSPYPSVPDQHGGAATPATPGPPAGPEVLNPPAGPGVAPPFAAPPIEGRGTRLWLGLGAGALALALCCGGGGAAVIGLLVTGVRAIDEQGRAVSIDYYQSLVERKYGAAYDQLCEQAQRQESRREFERRVADEPQVVSFRVGEVNPNTLTVPVDVTFTGGERDRQQVNLEQNQQTGELEVCGVG</sequence>
<evidence type="ECO:0000313" key="5">
    <source>
        <dbReference type="Proteomes" id="UP000315983"/>
    </source>
</evidence>
<keyword evidence="2" id="KW-1133">Transmembrane helix</keyword>
<evidence type="ECO:0000313" key="6">
    <source>
        <dbReference type="Proteomes" id="UP000677457"/>
    </source>
</evidence>
<keyword evidence="6" id="KW-1185">Reference proteome</keyword>
<gene>
    <name evidence="4" type="ORF">FB564_2679</name>
    <name evidence="3" type="ORF">Sar04_36520</name>
</gene>